<keyword evidence="3" id="KW-1185">Reference proteome</keyword>
<protein>
    <submittedName>
        <fullName evidence="2">Uncharacterized protein</fullName>
    </submittedName>
</protein>
<dbReference type="EMBL" id="JBJUIK010000002">
    <property type="protein sequence ID" value="KAL3535274.1"/>
    <property type="molecule type" value="Genomic_DNA"/>
</dbReference>
<dbReference type="EMBL" id="JBJUIK010000002">
    <property type="protein sequence ID" value="KAL3535279.1"/>
    <property type="molecule type" value="Genomic_DNA"/>
</dbReference>
<name>A0ABD3AWB6_9GENT</name>
<organism evidence="2 3">
    <name type="scientific">Cinchona calisaya</name>
    <dbReference type="NCBI Taxonomy" id="153742"/>
    <lineage>
        <taxon>Eukaryota</taxon>
        <taxon>Viridiplantae</taxon>
        <taxon>Streptophyta</taxon>
        <taxon>Embryophyta</taxon>
        <taxon>Tracheophyta</taxon>
        <taxon>Spermatophyta</taxon>
        <taxon>Magnoliopsida</taxon>
        <taxon>eudicotyledons</taxon>
        <taxon>Gunneridae</taxon>
        <taxon>Pentapetalae</taxon>
        <taxon>asterids</taxon>
        <taxon>lamiids</taxon>
        <taxon>Gentianales</taxon>
        <taxon>Rubiaceae</taxon>
        <taxon>Cinchonoideae</taxon>
        <taxon>Cinchoneae</taxon>
        <taxon>Cinchona</taxon>
    </lineage>
</organism>
<evidence type="ECO:0000313" key="3">
    <source>
        <dbReference type="Proteomes" id="UP001630127"/>
    </source>
</evidence>
<evidence type="ECO:0000313" key="1">
    <source>
        <dbReference type="EMBL" id="KAL3535274.1"/>
    </source>
</evidence>
<accession>A0ABD3AWB6</accession>
<proteinExistence type="predicted"/>
<dbReference type="Proteomes" id="UP001630127">
    <property type="component" value="Unassembled WGS sequence"/>
</dbReference>
<dbReference type="PANTHER" id="PTHR33116">
    <property type="entry name" value="REVERSE TRANSCRIPTASE ZINC-BINDING DOMAIN-CONTAINING PROTEIN-RELATED-RELATED"/>
    <property type="match status" value="1"/>
</dbReference>
<dbReference type="AlphaFoldDB" id="A0ABD3AWB6"/>
<evidence type="ECO:0000313" key="2">
    <source>
        <dbReference type="EMBL" id="KAL3535279.1"/>
    </source>
</evidence>
<gene>
    <name evidence="1" type="ORF">ACH5RR_003735</name>
    <name evidence="2" type="ORF">ACH5RR_003740</name>
</gene>
<dbReference type="PANTHER" id="PTHR33116:SF76">
    <property type="entry name" value="DUF4283 DOMAIN-CONTAINING PROTEIN"/>
    <property type="match status" value="1"/>
</dbReference>
<sequence length="140" mass="15545">MSMELFAALSGLKPNSLKSEVFVARINGAIATELCDILDMQLGTLPVRYFGVPLVNTRLTYSNCINVIEKIQNKSRAGAPDSFHMEVDYNLFNLFCYGVSFVEGEESQNFLHQDGRAKVILKLIQPEIKLLNLDFGLGVG</sequence>
<reference evidence="2 3" key="1">
    <citation type="submission" date="2024-11" db="EMBL/GenBank/DDBJ databases">
        <title>A near-complete genome assembly of Cinchona calisaya.</title>
        <authorList>
            <person name="Lian D.C."/>
            <person name="Zhao X.W."/>
            <person name="Wei L."/>
        </authorList>
    </citation>
    <scope>NUCLEOTIDE SEQUENCE [LARGE SCALE GENOMIC DNA]</scope>
    <source>
        <tissue evidence="2">Nenye</tissue>
    </source>
</reference>
<comment type="caution">
    <text evidence="2">The sequence shown here is derived from an EMBL/GenBank/DDBJ whole genome shotgun (WGS) entry which is preliminary data.</text>
</comment>